<proteinExistence type="predicted"/>
<evidence type="ECO:0000313" key="3">
    <source>
        <dbReference type="Proteomes" id="UP001153269"/>
    </source>
</evidence>
<reference evidence="2" key="1">
    <citation type="submission" date="2020-03" db="EMBL/GenBank/DDBJ databases">
        <authorList>
            <person name="Weist P."/>
        </authorList>
    </citation>
    <scope>NUCLEOTIDE SEQUENCE</scope>
</reference>
<dbReference type="Proteomes" id="UP001153269">
    <property type="component" value="Unassembled WGS sequence"/>
</dbReference>
<feature type="region of interest" description="Disordered" evidence="1">
    <location>
        <begin position="26"/>
        <end position="46"/>
    </location>
</feature>
<keyword evidence="3" id="KW-1185">Reference proteome</keyword>
<dbReference type="EMBL" id="CADEAL010002746">
    <property type="protein sequence ID" value="CAB1441933.1"/>
    <property type="molecule type" value="Genomic_DNA"/>
</dbReference>
<dbReference type="AlphaFoldDB" id="A0A9N7YXS7"/>
<accession>A0A9N7YXS7</accession>
<gene>
    <name evidence="2" type="ORF">PLEPLA_LOCUS29650</name>
</gene>
<evidence type="ECO:0000256" key="1">
    <source>
        <dbReference type="SAM" id="MobiDB-lite"/>
    </source>
</evidence>
<name>A0A9N7YXS7_PLEPL</name>
<comment type="caution">
    <text evidence="2">The sequence shown here is derived from an EMBL/GenBank/DDBJ whole genome shotgun (WGS) entry which is preliminary data.</text>
</comment>
<sequence>MPTQEEEGNDTYDGVHTLNEVHDDAWAQPAAPPTGRAPRCGLANSGSRHGDVCLVWGARKPKRCPNRWRHQQCQRLFNGAERRGDEIERRSHGATKILHMIFRRSSRRL</sequence>
<organism evidence="2 3">
    <name type="scientific">Pleuronectes platessa</name>
    <name type="common">European plaice</name>
    <dbReference type="NCBI Taxonomy" id="8262"/>
    <lineage>
        <taxon>Eukaryota</taxon>
        <taxon>Metazoa</taxon>
        <taxon>Chordata</taxon>
        <taxon>Craniata</taxon>
        <taxon>Vertebrata</taxon>
        <taxon>Euteleostomi</taxon>
        <taxon>Actinopterygii</taxon>
        <taxon>Neopterygii</taxon>
        <taxon>Teleostei</taxon>
        <taxon>Neoteleostei</taxon>
        <taxon>Acanthomorphata</taxon>
        <taxon>Carangaria</taxon>
        <taxon>Pleuronectiformes</taxon>
        <taxon>Pleuronectoidei</taxon>
        <taxon>Pleuronectidae</taxon>
        <taxon>Pleuronectes</taxon>
    </lineage>
</organism>
<evidence type="ECO:0000313" key="2">
    <source>
        <dbReference type="EMBL" id="CAB1441933.1"/>
    </source>
</evidence>
<protein>
    <submittedName>
        <fullName evidence="2">Uncharacterized protein</fullName>
    </submittedName>
</protein>